<protein>
    <recommendedName>
        <fullName evidence="1">HTH cro/C1-type domain-containing protein</fullName>
    </recommendedName>
</protein>
<evidence type="ECO:0000259" key="1">
    <source>
        <dbReference type="Pfam" id="PF13443"/>
    </source>
</evidence>
<sequence>MNFTQMHERLRMELLRRIQRGTLSVSLLARQTGFGQAHLSNFLNRRRRLSLEAMDRILAAQRLTATDLLPPVQQSDHRLESEDGSVVPLVSHAVALYEPMIRPTAIQGLLHLPATSLQSVHARASSVRLRWERFVAIRVPSTDALPMDPLVLPEAIALIDRHYNSMLPYRPHRQNLYAVRRGAQLTLRYVEFLSNRLVLRPHNNGFPVHLIEVDPGESPNELLVGRIALILN</sequence>
<evidence type="ECO:0000313" key="2">
    <source>
        <dbReference type="EMBL" id="SPE20151.1"/>
    </source>
</evidence>
<organism evidence="2 3">
    <name type="scientific">Candidatus Sulfuritelmatomonas gaucii</name>
    <dbReference type="NCBI Taxonomy" id="2043161"/>
    <lineage>
        <taxon>Bacteria</taxon>
        <taxon>Pseudomonadati</taxon>
        <taxon>Acidobacteriota</taxon>
        <taxon>Terriglobia</taxon>
        <taxon>Terriglobales</taxon>
        <taxon>Acidobacteriaceae</taxon>
        <taxon>Candidatus Sulfuritelmatomonas</taxon>
    </lineage>
</organism>
<dbReference type="InterPro" id="IPR010982">
    <property type="entry name" value="Lambda_DNA-bd_dom_sf"/>
</dbReference>
<dbReference type="SUPFAM" id="SSF47413">
    <property type="entry name" value="lambda repressor-like DNA-binding domains"/>
    <property type="match status" value="1"/>
</dbReference>
<name>A0A2N9LA81_9BACT</name>
<dbReference type="Pfam" id="PF13443">
    <property type="entry name" value="HTH_26"/>
    <property type="match status" value="1"/>
</dbReference>
<gene>
    <name evidence="2" type="ORF">SBA5_290005</name>
</gene>
<evidence type="ECO:0000313" key="3">
    <source>
        <dbReference type="Proteomes" id="UP000239735"/>
    </source>
</evidence>
<dbReference type="AlphaFoldDB" id="A0A2N9LA81"/>
<feature type="domain" description="HTH cro/C1-type" evidence="1">
    <location>
        <begin position="19"/>
        <end position="70"/>
    </location>
</feature>
<dbReference type="OrthoDB" id="129783at2"/>
<dbReference type="InterPro" id="IPR001387">
    <property type="entry name" value="Cro/C1-type_HTH"/>
</dbReference>
<reference evidence="3" key="1">
    <citation type="submission" date="2018-02" db="EMBL/GenBank/DDBJ databases">
        <authorList>
            <person name="Hausmann B."/>
        </authorList>
    </citation>
    <scope>NUCLEOTIDE SEQUENCE [LARGE SCALE GENOMIC DNA]</scope>
    <source>
        <strain evidence="3">Peat soil MAG SbA5</strain>
    </source>
</reference>
<dbReference type="GO" id="GO:0003677">
    <property type="term" value="F:DNA binding"/>
    <property type="evidence" value="ECO:0007669"/>
    <property type="project" value="InterPro"/>
</dbReference>
<accession>A0A2N9LA81</accession>
<dbReference type="EMBL" id="OKRB01000085">
    <property type="protein sequence ID" value="SPE20151.1"/>
    <property type="molecule type" value="Genomic_DNA"/>
</dbReference>
<proteinExistence type="predicted"/>
<dbReference type="Proteomes" id="UP000239735">
    <property type="component" value="Unassembled WGS sequence"/>
</dbReference>